<accession>A0A0F7U3G2</accession>
<keyword evidence="2" id="KW-1185">Reference proteome</keyword>
<organism evidence="1 2">
    <name type="scientific">Penicillium brasilianum</name>
    <dbReference type="NCBI Taxonomy" id="104259"/>
    <lineage>
        <taxon>Eukaryota</taxon>
        <taxon>Fungi</taxon>
        <taxon>Dikarya</taxon>
        <taxon>Ascomycota</taxon>
        <taxon>Pezizomycotina</taxon>
        <taxon>Eurotiomycetes</taxon>
        <taxon>Eurotiomycetidae</taxon>
        <taxon>Eurotiales</taxon>
        <taxon>Aspergillaceae</taxon>
        <taxon>Penicillium</taxon>
    </lineage>
</organism>
<evidence type="ECO:0000313" key="1">
    <source>
        <dbReference type="EMBL" id="CEJ61902.1"/>
    </source>
</evidence>
<dbReference type="Proteomes" id="UP000042958">
    <property type="component" value="Unassembled WGS sequence"/>
</dbReference>
<dbReference type="AlphaFoldDB" id="A0A0F7U3G2"/>
<protein>
    <submittedName>
        <fullName evidence="1">Uncharacterized protein</fullName>
    </submittedName>
</protein>
<name>A0A0F7U3G2_PENBI</name>
<gene>
    <name evidence="1" type="ORF">PMG11_10419</name>
</gene>
<dbReference type="EMBL" id="CDHK01000012">
    <property type="protein sequence ID" value="CEJ61902.1"/>
    <property type="molecule type" value="Genomic_DNA"/>
</dbReference>
<sequence>MTESSGDVVKNALIKGWKRINDDHLPSELMGYNHHLRDIYSDANIERRVVCFKCEKITFYDTHGGEIWFTEGSGEGILPPSTQVVVKNGTSRVM</sequence>
<dbReference type="OrthoDB" id="4425826at2759"/>
<reference evidence="2" key="1">
    <citation type="journal article" date="2015" name="Genome Announc.">
        <title>Draft genome sequence of the fungus Penicillium brasilianum MG11.</title>
        <authorList>
            <person name="Horn F."/>
            <person name="Linde J."/>
            <person name="Mattern D.J."/>
            <person name="Walther G."/>
            <person name="Guthke R."/>
            <person name="Brakhage A.A."/>
            <person name="Valiante V."/>
        </authorList>
    </citation>
    <scope>NUCLEOTIDE SEQUENCE [LARGE SCALE GENOMIC DNA]</scope>
    <source>
        <strain evidence="2">MG11</strain>
    </source>
</reference>
<evidence type="ECO:0000313" key="2">
    <source>
        <dbReference type="Proteomes" id="UP000042958"/>
    </source>
</evidence>
<proteinExistence type="predicted"/>